<dbReference type="EMBL" id="BARW01035057">
    <property type="protein sequence ID" value="GAJ13012.1"/>
    <property type="molecule type" value="Genomic_DNA"/>
</dbReference>
<comment type="caution">
    <text evidence="1">The sequence shown here is derived from an EMBL/GenBank/DDBJ whole genome shotgun (WGS) entry which is preliminary data.</text>
</comment>
<gene>
    <name evidence="1" type="ORF">S12H4_54774</name>
</gene>
<dbReference type="AlphaFoldDB" id="X1V950"/>
<name>X1V950_9ZZZZ</name>
<protein>
    <submittedName>
        <fullName evidence="1">Uncharacterized protein</fullName>
    </submittedName>
</protein>
<sequence>MPNGFSKVRNMAQSFLRSGGREGIGANTLLNTLRETGLGYRRTDFLSDYRNYQRIPVQYDQMKYVGGDKRLANYNYIELPRFQKANYAYVVDVKVRDPATGREFDMRTTVSSDMALTRRQSNEAGLEGVLPAIDQSKFDIIGYDWENAYHLAGTEW</sequence>
<evidence type="ECO:0000313" key="1">
    <source>
        <dbReference type="EMBL" id="GAJ13012.1"/>
    </source>
</evidence>
<reference evidence="1" key="1">
    <citation type="journal article" date="2014" name="Front. Microbiol.">
        <title>High frequency of phylogenetically diverse reductive dehalogenase-homologous genes in deep subseafloor sedimentary metagenomes.</title>
        <authorList>
            <person name="Kawai M."/>
            <person name="Futagami T."/>
            <person name="Toyoda A."/>
            <person name="Takaki Y."/>
            <person name="Nishi S."/>
            <person name="Hori S."/>
            <person name="Arai W."/>
            <person name="Tsubouchi T."/>
            <person name="Morono Y."/>
            <person name="Uchiyama I."/>
            <person name="Ito T."/>
            <person name="Fujiyama A."/>
            <person name="Inagaki F."/>
            <person name="Takami H."/>
        </authorList>
    </citation>
    <scope>NUCLEOTIDE SEQUENCE</scope>
    <source>
        <strain evidence="1">Expedition CK06-06</strain>
    </source>
</reference>
<proteinExistence type="predicted"/>
<organism evidence="1">
    <name type="scientific">marine sediment metagenome</name>
    <dbReference type="NCBI Taxonomy" id="412755"/>
    <lineage>
        <taxon>unclassified sequences</taxon>
        <taxon>metagenomes</taxon>
        <taxon>ecological metagenomes</taxon>
    </lineage>
</organism>
<accession>X1V950</accession>